<sequence length="283" mass="29806">MPILSLPPIALMRGVVGGESGTSSTPPLTSPTHGPPRRADSSTQWALRRAAGGSAGVSPAYEYQKQVLVDTIPACSLGVSVATATPPLIRPPQSSHGHALSGKVLAGSLSRLAGAVDEAHPTPPTDAPPRRVRHAPRPFPVAHGGYVLPGTILSAPTAALGWTRRRKRDSRGAYARTTRRRSQAKSVRRRCFKCCTTDTSTRRRSNPSTGKVVRDMALDSQLKGVNAAVLHLAALRDPAHLDGVNLAAAAALLHDSSDVHGIVIESALGNCHQTFDYNGNKDT</sequence>
<feature type="compositionally biased region" description="Low complexity" evidence="1">
    <location>
        <begin position="21"/>
        <end position="32"/>
    </location>
</feature>
<protein>
    <submittedName>
        <fullName evidence="2">Uncharacterized protein</fullName>
    </submittedName>
</protein>
<evidence type="ECO:0000313" key="2">
    <source>
        <dbReference type="EMBL" id="KAJ7199769.1"/>
    </source>
</evidence>
<feature type="region of interest" description="Disordered" evidence="1">
    <location>
        <begin position="15"/>
        <end position="44"/>
    </location>
</feature>
<gene>
    <name evidence="2" type="ORF">GGX14DRAFT_401061</name>
</gene>
<feature type="region of interest" description="Disordered" evidence="1">
    <location>
        <begin position="164"/>
        <end position="184"/>
    </location>
</feature>
<evidence type="ECO:0000313" key="3">
    <source>
        <dbReference type="Proteomes" id="UP001219525"/>
    </source>
</evidence>
<accession>A0AAD6V523</accession>
<keyword evidence="3" id="KW-1185">Reference proteome</keyword>
<organism evidence="2 3">
    <name type="scientific">Mycena pura</name>
    <dbReference type="NCBI Taxonomy" id="153505"/>
    <lineage>
        <taxon>Eukaryota</taxon>
        <taxon>Fungi</taxon>
        <taxon>Dikarya</taxon>
        <taxon>Basidiomycota</taxon>
        <taxon>Agaricomycotina</taxon>
        <taxon>Agaricomycetes</taxon>
        <taxon>Agaricomycetidae</taxon>
        <taxon>Agaricales</taxon>
        <taxon>Marasmiineae</taxon>
        <taxon>Mycenaceae</taxon>
        <taxon>Mycena</taxon>
    </lineage>
</organism>
<evidence type="ECO:0000256" key="1">
    <source>
        <dbReference type="SAM" id="MobiDB-lite"/>
    </source>
</evidence>
<dbReference type="AlphaFoldDB" id="A0AAD6V523"/>
<dbReference type="EMBL" id="JARJCW010000066">
    <property type="protein sequence ID" value="KAJ7199769.1"/>
    <property type="molecule type" value="Genomic_DNA"/>
</dbReference>
<name>A0AAD6V523_9AGAR</name>
<reference evidence="2" key="1">
    <citation type="submission" date="2023-03" db="EMBL/GenBank/DDBJ databases">
        <title>Massive genome expansion in bonnet fungi (Mycena s.s.) driven by repeated elements and novel gene families across ecological guilds.</title>
        <authorList>
            <consortium name="Lawrence Berkeley National Laboratory"/>
            <person name="Harder C.B."/>
            <person name="Miyauchi S."/>
            <person name="Viragh M."/>
            <person name="Kuo A."/>
            <person name="Thoen E."/>
            <person name="Andreopoulos B."/>
            <person name="Lu D."/>
            <person name="Skrede I."/>
            <person name="Drula E."/>
            <person name="Henrissat B."/>
            <person name="Morin E."/>
            <person name="Kohler A."/>
            <person name="Barry K."/>
            <person name="LaButti K."/>
            <person name="Morin E."/>
            <person name="Salamov A."/>
            <person name="Lipzen A."/>
            <person name="Mereny Z."/>
            <person name="Hegedus B."/>
            <person name="Baldrian P."/>
            <person name="Stursova M."/>
            <person name="Weitz H."/>
            <person name="Taylor A."/>
            <person name="Grigoriev I.V."/>
            <person name="Nagy L.G."/>
            <person name="Martin F."/>
            <person name="Kauserud H."/>
        </authorList>
    </citation>
    <scope>NUCLEOTIDE SEQUENCE</scope>
    <source>
        <strain evidence="2">9144</strain>
    </source>
</reference>
<feature type="region of interest" description="Disordered" evidence="1">
    <location>
        <begin position="116"/>
        <end position="135"/>
    </location>
</feature>
<dbReference type="Proteomes" id="UP001219525">
    <property type="component" value="Unassembled WGS sequence"/>
</dbReference>
<proteinExistence type="predicted"/>
<comment type="caution">
    <text evidence="2">The sequence shown here is derived from an EMBL/GenBank/DDBJ whole genome shotgun (WGS) entry which is preliminary data.</text>
</comment>